<name>A0A316GB77_9RHOB</name>
<sequence length="185" mass="19724">MFSELMRETFRNPRGAAAMLAGLNLPGRTAWMALAASLAISVLVTEPMFQLAPPDTFGEPIAPLMRFLVTIPFTGALVWAIWKIASIMGGTADLAQVIVVFSWLELLLSLGLLAMLVLLFVLPPLAGLLGLGAIMAWIWLQSVFFAQIFGFATPAKAFAVVVMAWVAVYVFGILILSIVAGGGQG</sequence>
<proteinExistence type="predicted"/>
<reference evidence="2 3" key="1">
    <citation type="submission" date="2018-05" db="EMBL/GenBank/DDBJ databases">
        <title>Genomic Encyclopedia of Type Strains, Phase IV (KMG-IV): sequencing the most valuable type-strain genomes for metagenomic binning, comparative biology and taxonomic classification.</title>
        <authorList>
            <person name="Goeker M."/>
        </authorList>
    </citation>
    <scope>NUCLEOTIDE SEQUENCE [LARGE SCALE GENOMIC DNA]</scope>
    <source>
        <strain evidence="2 3">DSM 103371</strain>
    </source>
</reference>
<evidence type="ECO:0008006" key="4">
    <source>
        <dbReference type="Google" id="ProtNLM"/>
    </source>
</evidence>
<dbReference type="RefSeq" id="WP_109758420.1">
    <property type="nucleotide sequence ID" value="NZ_CP034588.1"/>
</dbReference>
<feature type="transmembrane region" description="Helical" evidence="1">
    <location>
        <begin position="158"/>
        <end position="180"/>
    </location>
</feature>
<feature type="transmembrane region" description="Helical" evidence="1">
    <location>
        <begin position="128"/>
        <end position="151"/>
    </location>
</feature>
<feature type="transmembrane region" description="Helical" evidence="1">
    <location>
        <begin position="65"/>
        <end position="85"/>
    </location>
</feature>
<dbReference type="Proteomes" id="UP000245390">
    <property type="component" value="Unassembled WGS sequence"/>
</dbReference>
<gene>
    <name evidence="2" type="ORF">C8D95_102502</name>
</gene>
<evidence type="ECO:0000313" key="3">
    <source>
        <dbReference type="Proteomes" id="UP000245390"/>
    </source>
</evidence>
<keyword evidence="1" id="KW-1133">Transmembrane helix</keyword>
<accession>A0A316GB77</accession>
<keyword evidence="3" id="KW-1185">Reference proteome</keyword>
<dbReference type="KEGG" id="salo:EF888_11690"/>
<evidence type="ECO:0000256" key="1">
    <source>
        <dbReference type="SAM" id="Phobius"/>
    </source>
</evidence>
<evidence type="ECO:0000313" key="2">
    <source>
        <dbReference type="EMBL" id="PWK57853.1"/>
    </source>
</evidence>
<dbReference type="EMBL" id="QGGV01000002">
    <property type="protein sequence ID" value="PWK57853.1"/>
    <property type="molecule type" value="Genomic_DNA"/>
</dbReference>
<comment type="caution">
    <text evidence="2">The sequence shown here is derived from an EMBL/GenBank/DDBJ whole genome shotgun (WGS) entry which is preliminary data.</text>
</comment>
<organism evidence="2 3">
    <name type="scientific">Silicimonas algicola</name>
    <dbReference type="NCBI Taxonomy" id="1826607"/>
    <lineage>
        <taxon>Bacteria</taxon>
        <taxon>Pseudomonadati</taxon>
        <taxon>Pseudomonadota</taxon>
        <taxon>Alphaproteobacteria</taxon>
        <taxon>Rhodobacterales</taxon>
        <taxon>Paracoccaceae</taxon>
    </lineage>
</organism>
<keyword evidence="1" id="KW-0812">Transmembrane</keyword>
<dbReference type="AlphaFoldDB" id="A0A316GB77"/>
<protein>
    <recommendedName>
        <fullName evidence="4">Yip1-like protein</fullName>
    </recommendedName>
</protein>
<keyword evidence="1" id="KW-0472">Membrane</keyword>
<feature type="transmembrane region" description="Helical" evidence="1">
    <location>
        <begin position="97"/>
        <end position="122"/>
    </location>
</feature>